<dbReference type="EMBL" id="JABBFW010000022">
    <property type="protein sequence ID" value="NML17784.1"/>
    <property type="molecule type" value="Genomic_DNA"/>
</dbReference>
<dbReference type="InterPro" id="IPR050832">
    <property type="entry name" value="Bact_Acetyltransf"/>
</dbReference>
<organism evidence="4 5">
    <name type="scientific">Azohydromonas caseinilytica</name>
    <dbReference type="NCBI Taxonomy" id="2728836"/>
    <lineage>
        <taxon>Bacteria</taxon>
        <taxon>Pseudomonadati</taxon>
        <taxon>Pseudomonadota</taxon>
        <taxon>Betaproteobacteria</taxon>
        <taxon>Burkholderiales</taxon>
        <taxon>Sphaerotilaceae</taxon>
        <taxon>Azohydromonas</taxon>
    </lineage>
</organism>
<sequence>MADDWLIRDARPADLQGIARLYESSGLDEVGSTDIEILRVNLKRLMAWPGARVLVAAGSDGTLLGTLTLFTLPLLAHGGAPAALVEDVAVHPAAQGRGLGRALVAQALRLARAAGCYKLALSSNARRQGAHAFYERLGFQRHGVSFVIDLEGGAA</sequence>
<evidence type="ECO:0000259" key="3">
    <source>
        <dbReference type="PROSITE" id="PS51186"/>
    </source>
</evidence>
<dbReference type="PANTHER" id="PTHR43877">
    <property type="entry name" value="AMINOALKYLPHOSPHONATE N-ACETYLTRANSFERASE-RELATED-RELATED"/>
    <property type="match status" value="1"/>
</dbReference>
<evidence type="ECO:0000256" key="1">
    <source>
        <dbReference type="ARBA" id="ARBA00022679"/>
    </source>
</evidence>
<evidence type="ECO:0000256" key="2">
    <source>
        <dbReference type="ARBA" id="ARBA00023315"/>
    </source>
</evidence>
<dbReference type="InterPro" id="IPR000182">
    <property type="entry name" value="GNAT_dom"/>
</dbReference>
<feature type="domain" description="N-acetyltransferase" evidence="3">
    <location>
        <begin position="5"/>
        <end position="155"/>
    </location>
</feature>
<keyword evidence="5" id="KW-1185">Reference proteome</keyword>
<dbReference type="InterPro" id="IPR016181">
    <property type="entry name" value="Acyl_CoA_acyltransferase"/>
</dbReference>
<dbReference type="PANTHER" id="PTHR43877:SF1">
    <property type="entry name" value="ACETYLTRANSFERASE"/>
    <property type="match status" value="1"/>
</dbReference>
<dbReference type="Gene3D" id="3.40.630.30">
    <property type="match status" value="1"/>
</dbReference>
<evidence type="ECO:0000313" key="5">
    <source>
        <dbReference type="Proteomes" id="UP000574067"/>
    </source>
</evidence>
<proteinExistence type="predicted"/>
<dbReference type="RefSeq" id="WP_169162684.1">
    <property type="nucleotide sequence ID" value="NZ_JABBFW010000022.1"/>
</dbReference>
<gene>
    <name evidence="4" type="ORF">HHL10_22695</name>
</gene>
<dbReference type="AlphaFoldDB" id="A0A848FED8"/>
<dbReference type="PROSITE" id="PS51186">
    <property type="entry name" value="GNAT"/>
    <property type="match status" value="1"/>
</dbReference>
<keyword evidence="2" id="KW-0012">Acyltransferase</keyword>
<accession>A0A848FED8</accession>
<dbReference type="SUPFAM" id="SSF55729">
    <property type="entry name" value="Acyl-CoA N-acyltransferases (Nat)"/>
    <property type="match status" value="1"/>
</dbReference>
<comment type="caution">
    <text evidence="4">The sequence shown here is derived from an EMBL/GenBank/DDBJ whole genome shotgun (WGS) entry which is preliminary data.</text>
</comment>
<name>A0A848FED8_9BURK</name>
<dbReference type="Proteomes" id="UP000574067">
    <property type="component" value="Unassembled WGS sequence"/>
</dbReference>
<keyword evidence="1 4" id="KW-0808">Transferase</keyword>
<evidence type="ECO:0000313" key="4">
    <source>
        <dbReference type="EMBL" id="NML17784.1"/>
    </source>
</evidence>
<protein>
    <submittedName>
        <fullName evidence="4">GNAT family N-acetyltransferase</fullName>
    </submittedName>
</protein>
<dbReference type="CDD" id="cd04301">
    <property type="entry name" value="NAT_SF"/>
    <property type="match status" value="1"/>
</dbReference>
<dbReference type="GO" id="GO:0016747">
    <property type="term" value="F:acyltransferase activity, transferring groups other than amino-acyl groups"/>
    <property type="evidence" value="ECO:0007669"/>
    <property type="project" value="InterPro"/>
</dbReference>
<dbReference type="Pfam" id="PF00583">
    <property type="entry name" value="Acetyltransf_1"/>
    <property type="match status" value="1"/>
</dbReference>
<reference evidence="4 5" key="1">
    <citation type="submission" date="2020-04" db="EMBL/GenBank/DDBJ databases">
        <title>Azohydromonas sp. isolated from soil.</title>
        <authorList>
            <person name="Dahal R.H."/>
        </authorList>
    </citation>
    <scope>NUCLEOTIDE SEQUENCE [LARGE SCALE GENOMIC DNA]</scope>
    <source>
        <strain evidence="4 5">G-1-1-14</strain>
    </source>
</reference>